<evidence type="ECO:0000313" key="2">
    <source>
        <dbReference type="Proteomes" id="UP001595859"/>
    </source>
</evidence>
<protein>
    <submittedName>
        <fullName evidence="1">Uncharacterized protein</fullName>
    </submittedName>
</protein>
<sequence length="304" mass="32432">MTGVMSTALSLDGMYLVPGEHHVPDTDRAAAAELLCCDEQTIDALVQSGLTVRDGRFDGRDLFNLGLHSGTGRTVPEQAFAFSLRWMRGTDDALLSPRTLGFTLTADCACQDVALAVPRPDRYGGTVTPVPEHDVVDASAVTATIRTEGRAAPLRSPALRGLVEEFAGLGVRWVKLPDALREDESLVTAHRVATCESASRWLARRFLAAGYPAATRIGWVVGMLDLVHAWVEVTDDDGETKVVDPVFSLFAATVPGANPLLTDPAVALRTNRLVPTGLAVGDRVATHGCDLPVTVRINPVKEGS</sequence>
<gene>
    <name evidence="1" type="ORF">ACFPCV_03515</name>
</gene>
<reference evidence="2" key="1">
    <citation type="journal article" date="2019" name="Int. J. Syst. Evol. Microbiol.">
        <title>The Global Catalogue of Microorganisms (GCM) 10K type strain sequencing project: providing services to taxonomists for standard genome sequencing and annotation.</title>
        <authorList>
            <consortium name="The Broad Institute Genomics Platform"/>
            <consortium name="The Broad Institute Genome Sequencing Center for Infectious Disease"/>
            <person name="Wu L."/>
            <person name="Ma J."/>
        </authorList>
    </citation>
    <scope>NUCLEOTIDE SEQUENCE [LARGE SCALE GENOMIC DNA]</scope>
    <source>
        <strain evidence="2">ZS-22-S1</strain>
    </source>
</reference>
<keyword evidence="2" id="KW-1185">Reference proteome</keyword>
<proteinExistence type="predicted"/>
<name>A0ABV9RV67_9PSEU</name>
<dbReference type="RefSeq" id="WP_378054379.1">
    <property type="nucleotide sequence ID" value="NZ_JBHSIS010000002.1"/>
</dbReference>
<organism evidence="1 2">
    <name type="scientific">Actinophytocola glycyrrhizae</name>
    <dbReference type="NCBI Taxonomy" id="2044873"/>
    <lineage>
        <taxon>Bacteria</taxon>
        <taxon>Bacillati</taxon>
        <taxon>Actinomycetota</taxon>
        <taxon>Actinomycetes</taxon>
        <taxon>Pseudonocardiales</taxon>
        <taxon>Pseudonocardiaceae</taxon>
    </lineage>
</organism>
<accession>A0ABV9RV67</accession>
<dbReference type="Proteomes" id="UP001595859">
    <property type="component" value="Unassembled WGS sequence"/>
</dbReference>
<comment type="caution">
    <text evidence="1">The sequence shown here is derived from an EMBL/GenBank/DDBJ whole genome shotgun (WGS) entry which is preliminary data.</text>
</comment>
<dbReference type="EMBL" id="JBHSIS010000002">
    <property type="protein sequence ID" value="MFC4852559.1"/>
    <property type="molecule type" value="Genomic_DNA"/>
</dbReference>
<evidence type="ECO:0000313" key="1">
    <source>
        <dbReference type="EMBL" id="MFC4852559.1"/>
    </source>
</evidence>